<evidence type="ECO:0000259" key="4">
    <source>
        <dbReference type="PROSITE" id="PS00463"/>
    </source>
</evidence>
<protein>
    <recommendedName>
        <fullName evidence="4">Zn(2)-C6 fungal-type domain-containing protein</fullName>
    </recommendedName>
</protein>
<evidence type="ECO:0000313" key="5">
    <source>
        <dbReference type="EMBL" id="WFD27922.1"/>
    </source>
</evidence>
<dbReference type="SUPFAM" id="SSF57701">
    <property type="entry name" value="Zn2/Cys6 DNA-binding domain"/>
    <property type="match status" value="1"/>
</dbReference>
<evidence type="ECO:0000313" key="6">
    <source>
        <dbReference type="Proteomes" id="UP001213623"/>
    </source>
</evidence>
<dbReference type="InterPro" id="IPR036864">
    <property type="entry name" value="Zn2-C6_fun-type_DNA-bd_sf"/>
</dbReference>
<dbReference type="CDD" id="cd00067">
    <property type="entry name" value="GAL4"/>
    <property type="match status" value="1"/>
</dbReference>
<dbReference type="AlphaFoldDB" id="A0AAF0J3D8"/>
<keyword evidence="1" id="KW-0539">Nucleus</keyword>
<dbReference type="Proteomes" id="UP001213623">
    <property type="component" value="Chromosome 5"/>
</dbReference>
<feature type="domain" description="Zn(2)-C6 fungal-type" evidence="4">
    <location>
        <begin position="231"/>
        <end position="264"/>
    </location>
</feature>
<name>A0AAF0J3D8_9BASI</name>
<keyword evidence="3" id="KW-0472">Membrane</keyword>
<dbReference type="PROSITE" id="PS00463">
    <property type="entry name" value="ZN2_CY6_FUNGAL_1"/>
    <property type="match status" value="1"/>
</dbReference>
<reference evidence="5" key="1">
    <citation type="submission" date="2023-03" db="EMBL/GenBank/DDBJ databases">
        <title>Mating type loci evolution in Malassezia.</title>
        <authorList>
            <person name="Coelho M.A."/>
        </authorList>
    </citation>
    <scope>NUCLEOTIDE SEQUENCE</scope>
    <source>
        <strain evidence="5">CBS 9557</strain>
    </source>
</reference>
<accession>A0AAF0J3D8</accession>
<dbReference type="GO" id="GO:0000981">
    <property type="term" value="F:DNA-binding transcription factor activity, RNA polymerase II-specific"/>
    <property type="evidence" value="ECO:0007669"/>
    <property type="project" value="InterPro"/>
</dbReference>
<gene>
    <name evidence="5" type="ORF">MNAN1_002930</name>
</gene>
<feature type="transmembrane region" description="Helical" evidence="3">
    <location>
        <begin position="470"/>
        <end position="487"/>
    </location>
</feature>
<feature type="region of interest" description="Disordered" evidence="2">
    <location>
        <begin position="201"/>
        <end position="225"/>
    </location>
</feature>
<evidence type="ECO:0000256" key="3">
    <source>
        <dbReference type="SAM" id="Phobius"/>
    </source>
</evidence>
<proteinExistence type="predicted"/>
<dbReference type="SMART" id="SM00066">
    <property type="entry name" value="GAL4"/>
    <property type="match status" value="1"/>
</dbReference>
<dbReference type="Gene3D" id="4.10.240.10">
    <property type="entry name" value="Zn(2)-C6 fungal-type DNA-binding domain"/>
    <property type="match status" value="1"/>
</dbReference>
<dbReference type="Pfam" id="PF00172">
    <property type="entry name" value="Zn_clus"/>
    <property type="match status" value="1"/>
</dbReference>
<evidence type="ECO:0000256" key="2">
    <source>
        <dbReference type="SAM" id="MobiDB-lite"/>
    </source>
</evidence>
<keyword evidence="3" id="KW-0812">Transmembrane</keyword>
<dbReference type="EMBL" id="CP119896">
    <property type="protein sequence ID" value="WFD27922.1"/>
    <property type="molecule type" value="Genomic_DNA"/>
</dbReference>
<dbReference type="InterPro" id="IPR050797">
    <property type="entry name" value="Carb_Metab_Trans_Reg"/>
</dbReference>
<dbReference type="InterPro" id="IPR001138">
    <property type="entry name" value="Zn2Cys6_DnaBD"/>
</dbReference>
<keyword evidence="3" id="KW-1133">Transmembrane helix</keyword>
<sequence>MQRLGRNEPVRCSRCEQRQIPCEQVSLAQARYFPRPTRTGRRIELGRQLHGTAMYAEVPDADKAKARSPKELTWPSLYLQLLNCFFSYPFTFAPAMEYDRFSQAFNRSFGDLHVMARYLNGQEGDEPTREFFVHTSSLAVMNDSKLPVYATPETMETLLATICAWGALHILLPFESLDLSLLEPIGRTSLLQAARDDPDLGFRSSAPIGTPTSITNEPGTAKRQKRRQGVACDTCRLRRVRCDLMEQPPGVNSCSRCRVKHIVCTDQYIQWRRGRDLIKNAGSVRSLPDVQLLPRREEFMELNQLPPNIRQLSQQELIDYGMMREPIHNYFMRRALILVHKYDLVNQCTGQGTVVLTLLASMLDYVRPKMSYESQRVANLHLMRLYRRAEFDLGCLMQDIPMCEPIARLSCNRLPQIVWVRDAVTNVSYLRPPQLPKNFCVVGYRAGLDATVHQLSVREYMAVSEEVKPSLAMVMYALLTMVIGHVAHKTHETVMTLPALQVIPPTMESVAEIRKACECMWDELHMVELTMHILAAKMRESTRNMLPLNMLLWSWLILTLNFLLYQAITRRITDWFSSTKAYHQWAMYSEETQTEPILEAIQDLLRDAQLSTLGISRTIAHFTRNLLPTGLLFRGSSLIRQLFRVAQCIARALSVSDECNDPFPEECDIMPGPSTLQSLLNPLDGEAQATPPPRPVSCPTASPHDLDLLLLIPDSRSHEPFTRRNKRQEIEWCIQGLGQIGFSQTGIDTEIRRIIDLVQYMR</sequence>
<dbReference type="GO" id="GO:0008270">
    <property type="term" value="F:zinc ion binding"/>
    <property type="evidence" value="ECO:0007669"/>
    <property type="project" value="InterPro"/>
</dbReference>
<organism evidence="5 6">
    <name type="scientific">Malassezia nana</name>
    <dbReference type="NCBI Taxonomy" id="180528"/>
    <lineage>
        <taxon>Eukaryota</taxon>
        <taxon>Fungi</taxon>
        <taxon>Dikarya</taxon>
        <taxon>Basidiomycota</taxon>
        <taxon>Ustilaginomycotina</taxon>
        <taxon>Malasseziomycetes</taxon>
        <taxon>Malasseziales</taxon>
        <taxon>Malasseziaceae</taxon>
        <taxon>Malassezia</taxon>
    </lineage>
</organism>
<evidence type="ECO:0000256" key="1">
    <source>
        <dbReference type="ARBA" id="ARBA00023242"/>
    </source>
</evidence>
<keyword evidence="6" id="KW-1185">Reference proteome</keyword>
<dbReference type="PANTHER" id="PTHR31668">
    <property type="entry name" value="GLUCOSE TRANSPORT TRANSCRIPTION REGULATOR RGT1-RELATED-RELATED"/>
    <property type="match status" value="1"/>
</dbReference>
<feature type="transmembrane region" description="Helical" evidence="3">
    <location>
        <begin position="546"/>
        <end position="568"/>
    </location>
</feature>